<gene>
    <name evidence="1" type="ORF">UFOPK3564_02825</name>
</gene>
<name>A0A6J7J6T1_9ZZZZ</name>
<dbReference type="SUPFAM" id="SSF142906">
    <property type="entry name" value="YjbR-like"/>
    <property type="match status" value="1"/>
</dbReference>
<sequence length="114" mass="12866">MSTEDDVRELALALPATIEKPSYGTPGFRVRDRLFARMWDGEPDVLVVWTGGLDEKEGLLAAEPEKLFTTAHYDGHPHVLVRLTAVDREELADLLEDAWRARAPRRLVEERDAG</sequence>
<dbReference type="InterPro" id="IPR038056">
    <property type="entry name" value="YjbR-like_sf"/>
</dbReference>
<evidence type="ECO:0000313" key="1">
    <source>
        <dbReference type="EMBL" id="CAB4938965.1"/>
    </source>
</evidence>
<dbReference type="EMBL" id="CAFBMK010000225">
    <property type="protein sequence ID" value="CAB4938965.1"/>
    <property type="molecule type" value="Genomic_DNA"/>
</dbReference>
<dbReference type="AlphaFoldDB" id="A0A6J7J6T1"/>
<accession>A0A6J7J6T1</accession>
<dbReference type="Pfam" id="PF04237">
    <property type="entry name" value="YjbR"/>
    <property type="match status" value="1"/>
</dbReference>
<protein>
    <submittedName>
        <fullName evidence="1">Unannotated protein</fullName>
    </submittedName>
</protein>
<dbReference type="Gene3D" id="3.90.1150.30">
    <property type="match status" value="1"/>
</dbReference>
<proteinExistence type="predicted"/>
<dbReference type="InterPro" id="IPR058532">
    <property type="entry name" value="YjbR/MT2646/Rv2570-like"/>
</dbReference>
<reference evidence="1" key="1">
    <citation type="submission" date="2020-05" db="EMBL/GenBank/DDBJ databases">
        <authorList>
            <person name="Chiriac C."/>
            <person name="Salcher M."/>
            <person name="Ghai R."/>
            <person name="Kavagutti S V."/>
        </authorList>
    </citation>
    <scope>NUCLEOTIDE SEQUENCE</scope>
</reference>
<organism evidence="1">
    <name type="scientific">freshwater metagenome</name>
    <dbReference type="NCBI Taxonomy" id="449393"/>
    <lineage>
        <taxon>unclassified sequences</taxon>
        <taxon>metagenomes</taxon>
        <taxon>ecological metagenomes</taxon>
    </lineage>
</organism>